<dbReference type="PROSITE" id="PS50297">
    <property type="entry name" value="ANK_REP_REGION"/>
    <property type="match status" value="2"/>
</dbReference>
<dbReference type="SUPFAM" id="SSF48403">
    <property type="entry name" value="Ankyrin repeat"/>
    <property type="match status" value="1"/>
</dbReference>
<evidence type="ECO:0000313" key="5">
    <source>
        <dbReference type="Proteomes" id="UP001303222"/>
    </source>
</evidence>
<dbReference type="InterPro" id="IPR002110">
    <property type="entry name" value="Ankyrin_rpt"/>
</dbReference>
<evidence type="ECO:0000313" key="4">
    <source>
        <dbReference type="EMBL" id="KAK3946522.1"/>
    </source>
</evidence>
<dbReference type="PRINTS" id="PR01415">
    <property type="entry name" value="ANKYRIN"/>
</dbReference>
<evidence type="ECO:0000256" key="3">
    <source>
        <dbReference type="PROSITE-ProRule" id="PRU00023"/>
    </source>
</evidence>
<dbReference type="PANTHER" id="PTHR24126:SF14">
    <property type="entry name" value="ANK_REP_REGION DOMAIN-CONTAINING PROTEIN"/>
    <property type="match status" value="1"/>
</dbReference>
<comment type="caution">
    <text evidence="4">The sequence shown here is derived from an EMBL/GenBank/DDBJ whole genome shotgun (WGS) entry which is preliminary data.</text>
</comment>
<keyword evidence="5" id="KW-1185">Reference proteome</keyword>
<accession>A0AAN6NIL6</accession>
<dbReference type="Pfam" id="PF00023">
    <property type="entry name" value="Ank"/>
    <property type="match status" value="2"/>
</dbReference>
<dbReference type="Gene3D" id="1.25.40.20">
    <property type="entry name" value="Ankyrin repeat-containing domain"/>
    <property type="match status" value="2"/>
</dbReference>
<dbReference type="InterPro" id="IPR036770">
    <property type="entry name" value="Ankyrin_rpt-contain_sf"/>
</dbReference>
<dbReference type="Pfam" id="PF12796">
    <property type="entry name" value="Ank_2"/>
    <property type="match status" value="1"/>
</dbReference>
<keyword evidence="2 3" id="KW-0040">ANK repeat</keyword>
<feature type="repeat" description="ANK" evidence="3">
    <location>
        <begin position="208"/>
        <end position="240"/>
    </location>
</feature>
<sequence length="296" mass="32093">MGIFQELIVESKTGHNVDIATYVHDKLAMADARIARIEKEVLNKASRIFYFNNNADTFTARECDDDYDLLYIAVFHSYRNIVNILLEHGVDIRPSGWNYGIALNAATIANSSSKDMASLLIGHGANPNHWNNGSTPLHWAITHGHGETARMLLEHGADVNALDGLFDSALSLAVKYEHWQTEEELEALITIPLQHGATINRSFGRDMDATTILHDTASTRCEGVVRLLLDHGADVNARGGTYDTALQAAAVGRRQGVIDEGGGPGWLNVAKALLDYGADVNARGGKYGTALQAAAT</sequence>
<reference evidence="4" key="2">
    <citation type="submission" date="2023-06" db="EMBL/GenBank/DDBJ databases">
        <authorList>
            <consortium name="Lawrence Berkeley National Laboratory"/>
            <person name="Mondo S.J."/>
            <person name="Hensen N."/>
            <person name="Bonometti L."/>
            <person name="Westerberg I."/>
            <person name="Brannstrom I.O."/>
            <person name="Guillou S."/>
            <person name="Cros-Aarteil S."/>
            <person name="Calhoun S."/>
            <person name="Haridas S."/>
            <person name="Kuo A."/>
            <person name="Pangilinan J."/>
            <person name="Riley R."/>
            <person name="Labutti K."/>
            <person name="Andreopoulos B."/>
            <person name="Lipzen A."/>
            <person name="Chen C."/>
            <person name="Yanf M."/>
            <person name="Daum C."/>
            <person name="Ng V."/>
            <person name="Clum A."/>
            <person name="Steindorff A."/>
            <person name="Ohm R."/>
            <person name="Martin F."/>
            <person name="Silar P."/>
            <person name="Natvig D."/>
            <person name="Lalanne C."/>
            <person name="Gautier V."/>
            <person name="Ament-Velasquez S.L."/>
            <person name="Kruys A."/>
            <person name="Hutchinson M.I."/>
            <person name="Powell A.J."/>
            <person name="Barry K."/>
            <person name="Miller A.N."/>
            <person name="Grigoriev I.V."/>
            <person name="Debuchy R."/>
            <person name="Gladieux P."/>
            <person name="Thoren M.H."/>
            <person name="Johannesson H."/>
        </authorList>
    </citation>
    <scope>NUCLEOTIDE SEQUENCE</scope>
    <source>
        <strain evidence="4">CBS 626.80</strain>
    </source>
</reference>
<dbReference type="EMBL" id="MU859803">
    <property type="protein sequence ID" value="KAK3946522.1"/>
    <property type="molecule type" value="Genomic_DNA"/>
</dbReference>
<dbReference type="PANTHER" id="PTHR24126">
    <property type="entry name" value="ANKYRIN REPEAT, PH AND SEC7 DOMAIN CONTAINING PROTEIN SECG-RELATED"/>
    <property type="match status" value="1"/>
</dbReference>
<keyword evidence="1" id="KW-0677">Repeat</keyword>
<dbReference type="SMART" id="SM00248">
    <property type="entry name" value="ANK"/>
    <property type="match status" value="5"/>
</dbReference>
<protein>
    <submittedName>
        <fullName evidence="4">Ankyrin repeat-containing domain protein</fullName>
    </submittedName>
</protein>
<name>A0AAN6NIL6_9PEZI</name>
<dbReference type="Proteomes" id="UP001303222">
    <property type="component" value="Unassembled WGS sequence"/>
</dbReference>
<dbReference type="PROSITE" id="PS50088">
    <property type="entry name" value="ANK_REPEAT"/>
    <property type="match status" value="2"/>
</dbReference>
<reference evidence="4" key="1">
    <citation type="journal article" date="2023" name="Mol. Phylogenet. Evol.">
        <title>Genome-scale phylogeny and comparative genomics of the fungal order Sordariales.</title>
        <authorList>
            <person name="Hensen N."/>
            <person name="Bonometti L."/>
            <person name="Westerberg I."/>
            <person name="Brannstrom I.O."/>
            <person name="Guillou S."/>
            <person name="Cros-Aarteil S."/>
            <person name="Calhoun S."/>
            <person name="Haridas S."/>
            <person name="Kuo A."/>
            <person name="Mondo S."/>
            <person name="Pangilinan J."/>
            <person name="Riley R."/>
            <person name="LaButti K."/>
            <person name="Andreopoulos B."/>
            <person name="Lipzen A."/>
            <person name="Chen C."/>
            <person name="Yan M."/>
            <person name="Daum C."/>
            <person name="Ng V."/>
            <person name="Clum A."/>
            <person name="Steindorff A."/>
            <person name="Ohm R.A."/>
            <person name="Martin F."/>
            <person name="Silar P."/>
            <person name="Natvig D.O."/>
            <person name="Lalanne C."/>
            <person name="Gautier V."/>
            <person name="Ament-Velasquez S.L."/>
            <person name="Kruys A."/>
            <person name="Hutchinson M.I."/>
            <person name="Powell A.J."/>
            <person name="Barry K."/>
            <person name="Miller A.N."/>
            <person name="Grigoriev I.V."/>
            <person name="Debuchy R."/>
            <person name="Gladieux P."/>
            <person name="Hiltunen Thoren M."/>
            <person name="Johannesson H."/>
        </authorList>
    </citation>
    <scope>NUCLEOTIDE SEQUENCE</scope>
    <source>
        <strain evidence="4">CBS 626.80</strain>
    </source>
</reference>
<evidence type="ECO:0000256" key="2">
    <source>
        <dbReference type="ARBA" id="ARBA00023043"/>
    </source>
</evidence>
<evidence type="ECO:0000256" key="1">
    <source>
        <dbReference type="ARBA" id="ARBA00022737"/>
    </source>
</evidence>
<proteinExistence type="predicted"/>
<gene>
    <name evidence="4" type="ORF">QBC32DRAFT_320087</name>
</gene>
<organism evidence="4 5">
    <name type="scientific">Pseudoneurospora amorphoporcata</name>
    <dbReference type="NCBI Taxonomy" id="241081"/>
    <lineage>
        <taxon>Eukaryota</taxon>
        <taxon>Fungi</taxon>
        <taxon>Dikarya</taxon>
        <taxon>Ascomycota</taxon>
        <taxon>Pezizomycotina</taxon>
        <taxon>Sordariomycetes</taxon>
        <taxon>Sordariomycetidae</taxon>
        <taxon>Sordariales</taxon>
        <taxon>Sordariaceae</taxon>
        <taxon>Pseudoneurospora</taxon>
    </lineage>
</organism>
<feature type="repeat" description="ANK" evidence="3">
    <location>
        <begin position="132"/>
        <end position="164"/>
    </location>
</feature>
<dbReference type="AlphaFoldDB" id="A0AAN6NIL6"/>
<feature type="non-terminal residue" evidence="4">
    <location>
        <position position="296"/>
    </location>
</feature>